<feature type="binding site" evidence="3">
    <location>
        <position position="68"/>
    </location>
    <ligand>
        <name>Cu cation</name>
        <dbReference type="ChEBI" id="CHEBI:23378"/>
    </ligand>
</feature>
<feature type="domain" description="Thioredoxin" evidence="5">
    <location>
        <begin position="30"/>
        <end position="191"/>
    </location>
</feature>
<dbReference type="EMBL" id="CP000284">
    <property type="protein sequence ID" value="ABE48898.1"/>
    <property type="molecule type" value="Genomic_DNA"/>
</dbReference>
<keyword evidence="3" id="KW-0479">Metal-binding</keyword>
<name>Q1H3N9_METFK</name>
<dbReference type="Gene3D" id="3.40.30.10">
    <property type="entry name" value="Glutaredoxin"/>
    <property type="match status" value="1"/>
</dbReference>
<feature type="disulfide bond" description="Redox-active" evidence="4">
    <location>
        <begin position="68"/>
        <end position="72"/>
    </location>
</feature>
<dbReference type="Proteomes" id="UP000002440">
    <property type="component" value="Chromosome"/>
</dbReference>
<dbReference type="SUPFAM" id="SSF52833">
    <property type="entry name" value="Thioredoxin-like"/>
    <property type="match status" value="1"/>
</dbReference>
<evidence type="ECO:0000259" key="5">
    <source>
        <dbReference type="PROSITE" id="PS51352"/>
    </source>
</evidence>
<dbReference type="RefSeq" id="WP_011478995.1">
    <property type="nucleotide sequence ID" value="NC_007947.1"/>
</dbReference>
<reference evidence="6 7" key="1">
    <citation type="submission" date="2006-03" db="EMBL/GenBank/DDBJ databases">
        <title>Complete sequence of Methylobacillus flagellatus KT.</title>
        <authorList>
            <consortium name="US DOE Joint Genome Institute"/>
            <person name="Copeland A."/>
            <person name="Lucas S."/>
            <person name="Lapidus A."/>
            <person name="Barry K."/>
            <person name="Detter J.C."/>
            <person name="Glavina del Rio T."/>
            <person name="Hammon N."/>
            <person name="Israni S."/>
            <person name="Dalin E."/>
            <person name="Tice H."/>
            <person name="Pitluck S."/>
            <person name="Brettin T."/>
            <person name="Bruce D."/>
            <person name="Han C."/>
            <person name="Tapia R."/>
            <person name="Saunders E."/>
            <person name="Gilna P."/>
            <person name="Schmutz J."/>
            <person name="Larimer F."/>
            <person name="Land M."/>
            <person name="Kyrpides N."/>
            <person name="Anderson I."/>
            <person name="Richardson P."/>
        </authorList>
    </citation>
    <scope>NUCLEOTIDE SEQUENCE [LARGE SCALE GENOMIC DNA]</scope>
    <source>
        <strain evidence="7">KT / ATCC 51484 / DSM 6875</strain>
    </source>
</reference>
<keyword evidence="7" id="KW-1185">Reference proteome</keyword>
<evidence type="ECO:0000313" key="7">
    <source>
        <dbReference type="Proteomes" id="UP000002440"/>
    </source>
</evidence>
<dbReference type="InterPro" id="IPR003782">
    <property type="entry name" value="SCO1/SenC"/>
</dbReference>
<dbReference type="CDD" id="cd02968">
    <property type="entry name" value="SCO"/>
    <property type="match status" value="1"/>
</dbReference>
<evidence type="ECO:0000256" key="1">
    <source>
        <dbReference type="ARBA" id="ARBA00010996"/>
    </source>
</evidence>
<dbReference type="GO" id="GO:0046872">
    <property type="term" value="F:metal ion binding"/>
    <property type="evidence" value="ECO:0007669"/>
    <property type="project" value="UniProtKB-KW"/>
</dbReference>
<evidence type="ECO:0000256" key="4">
    <source>
        <dbReference type="PIRSR" id="PIRSR603782-2"/>
    </source>
</evidence>
<dbReference type="Pfam" id="PF02630">
    <property type="entry name" value="SCO1-SenC"/>
    <property type="match status" value="1"/>
</dbReference>
<keyword evidence="4" id="KW-1015">Disulfide bond</keyword>
<dbReference type="HOGENOM" id="CLU_050131_3_0_4"/>
<dbReference type="FunFam" id="3.40.30.10:FF:000013">
    <property type="entry name" value="Blast:Protein SCO1 homolog, mitochondrial"/>
    <property type="match status" value="1"/>
</dbReference>
<dbReference type="PANTHER" id="PTHR12151:SF25">
    <property type="entry name" value="LINALOOL DEHYDRATASE_ISOMERASE DOMAIN-CONTAINING PROTEIN"/>
    <property type="match status" value="1"/>
</dbReference>
<gene>
    <name evidence="6" type="ordered locus">Mfla_0628</name>
</gene>
<dbReference type="PROSITE" id="PS51257">
    <property type="entry name" value="PROKAR_LIPOPROTEIN"/>
    <property type="match status" value="1"/>
</dbReference>
<dbReference type="AlphaFoldDB" id="Q1H3N9"/>
<dbReference type="InterPro" id="IPR013766">
    <property type="entry name" value="Thioredoxin_domain"/>
</dbReference>
<keyword evidence="2 3" id="KW-0186">Copper</keyword>
<evidence type="ECO:0000256" key="2">
    <source>
        <dbReference type="ARBA" id="ARBA00023008"/>
    </source>
</evidence>
<dbReference type="PROSITE" id="PS51352">
    <property type="entry name" value="THIOREDOXIN_2"/>
    <property type="match status" value="1"/>
</dbReference>
<dbReference type="InterPro" id="IPR036249">
    <property type="entry name" value="Thioredoxin-like_sf"/>
</dbReference>
<dbReference type="STRING" id="265072.Mfla_0628"/>
<dbReference type="OrthoDB" id="9790194at2"/>
<comment type="similarity">
    <text evidence="1">Belongs to the SCO1/2 family.</text>
</comment>
<dbReference type="eggNOG" id="COG1999">
    <property type="taxonomic scope" value="Bacteria"/>
</dbReference>
<evidence type="ECO:0000256" key="3">
    <source>
        <dbReference type="PIRSR" id="PIRSR603782-1"/>
    </source>
</evidence>
<protein>
    <submittedName>
        <fullName evidence="6">Electron transport protein SCO1/SenC</fullName>
    </submittedName>
</protein>
<feature type="binding site" evidence="3">
    <location>
        <position position="72"/>
    </location>
    <ligand>
        <name>Cu cation</name>
        <dbReference type="ChEBI" id="CHEBI:23378"/>
    </ligand>
</feature>
<proteinExistence type="inferred from homology"/>
<evidence type="ECO:0000313" key="6">
    <source>
        <dbReference type="EMBL" id="ABE48898.1"/>
    </source>
</evidence>
<dbReference type="PANTHER" id="PTHR12151">
    <property type="entry name" value="ELECTRON TRANSPORT PROTIN SCO1/SENC FAMILY MEMBER"/>
    <property type="match status" value="1"/>
</dbReference>
<accession>Q1H3N9</accession>
<dbReference type="KEGG" id="mfa:Mfla_0628"/>
<sequence length="191" mass="21670">MLRWLWMFLVFSLVACGPGKQELELYGTDISDRELEGAFTLTDHLGQVRHLEDFKGKVVVVFFGYTHCPDVCPTTMLSMANAMKLMGDKAQEVQVLFISVDPERDTPEVLAQYVPFFDARFIGLNGTPEQLKQAARNYKVVYAKRSVEGGDAYTVDHSAGIYVVDRKGRVRAYLRHDATPEQLVHDITQFF</sequence>
<organism evidence="6 7">
    <name type="scientific">Methylobacillus flagellatus (strain ATCC 51484 / DSM 6875 / VKM B-1610 / KT)</name>
    <dbReference type="NCBI Taxonomy" id="265072"/>
    <lineage>
        <taxon>Bacteria</taxon>
        <taxon>Pseudomonadati</taxon>
        <taxon>Pseudomonadota</taxon>
        <taxon>Betaproteobacteria</taxon>
        <taxon>Nitrosomonadales</taxon>
        <taxon>Methylophilaceae</taxon>
        <taxon>Methylobacillus</taxon>
    </lineage>
</organism>
<feature type="binding site" evidence="3">
    <location>
        <position position="157"/>
    </location>
    <ligand>
        <name>Cu cation</name>
        <dbReference type="ChEBI" id="CHEBI:23378"/>
    </ligand>
</feature>